<evidence type="ECO:0000313" key="2">
    <source>
        <dbReference type="Proteomes" id="UP001367508"/>
    </source>
</evidence>
<dbReference type="AlphaFoldDB" id="A0AAN9PW71"/>
<evidence type="ECO:0000313" key="1">
    <source>
        <dbReference type="EMBL" id="KAK7313176.1"/>
    </source>
</evidence>
<organism evidence="1 2">
    <name type="scientific">Canavalia gladiata</name>
    <name type="common">Sword bean</name>
    <name type="synonym">Dolichos gladiatus</name>
    <dbReference type="NCBI Taxonomy" id="3824"/>
    <lineage>
        <taxon>Eukaryota</taxon>
        <taxon>Viridiplantae</taxon>
        <taxon>Streptophyta</taxon>
        <taxon>Embryophyta</taxon>
        <taxon>Tracheophyta</taxon>
        <taxon>Spermatophyta</taxon>
        <taxon>Magnoliopsida</taxon>
        <taxon>eudicotyledons</taxon>
        <taxon>Gunneridae</taxon>
        <taxon>Pentapetalae</taxon>
        <taxon>rosids</taxon>
        <taxon>fabids</taxon>
        <taxon>Fabales</taxon>
        <taxon>Fabaceae</taxon>
        <taxon>Papilionoideae</taxon>
        <taxon>50 kb inversion clade</taxon>
        <taxon>NPAAA clade</taxon>
        <taxon>indigoferoid/millettioid clade</taxon>
        <taxon>Phaseoleae</taxon>
        <taxon>Canavalia</taxon>
    </lineage>
</organism>
<name>A0AAN9PW71_CANGL</name>
<proteinExistence type="predicted"/>
<reference evidence="1 2" key="1">
    <citation type="submission" date="2024-01" db="EMBL/GenBank/DDBJ databases">
        <title>The genomes of 5 underutilized Papilionoideae crops provide insights into root nodulation and disease resistanc.</title>
        <authorList>
            <person name="Jiang F."/>
        </authorList>
    </citation>
    <scope>NUCLEOTIDE SEQUENCE [LARGE SCALE GENOMIC DNA]</scope>
    <source>
        <strain evidence="1">LVBAO_FW01</strain>
        <tissue evidence="1">Leaves</tissue>
    </source>
</reference>
<dbReference type="Proteomes" id="UP001367508">
    <property type="component" value="Unassembled WGS sequence"/>
</dbReference>
<dbReference type="EMBL" id="JAYMYQ010000009">
    <property type="protein sequence ID" value="KAK7313176.1"/>
    <property type="molecule type" value="Genomic_DNA"/>
</dbReference>
<protein>
    <submittedName>
        <fullName evidence="1">Uncharacterized protein</fullName>
    </submittedName>
</protein>
<gene>
    <name evidence="1" type="ORF">VNO77_37659</name>
</gene>
<comment type="caution">
    <text evidence="1">The sequence shown here is derived from an EMBL/GenBank/DDBJ whole genome shotgun (WGS) entry which is preliminary data.</text>
</comment>
<keyword evidence="2" id="KW-1185">Reference proteome</keyword>
<accession>A0AAN9PW71</accession>
<sequence length="252" mass="29082">MQWYSSFLNRRSHHRQKNNQSGTKLVHLIRFYAGNIVHRCMLHRISQPEYYQGNQHKDQTLDQTYPYLWHSKPKFSHGTRFEFSGFTESKIQSFFSGGDCRSYNKGVHISNSYGSKLMDMNQFDLVNQREDAWVNSNWSTDDSEPLVLTILVKISINRWRRLIITMSAWHSGIVCSHSLQIRGSNPPGYFFSQMAGKSRYFVPFSLLKQANQFHVASLAQSHVIAHLTLTNGKMHLEEIFDRGSNVISGGCG</sequence>